<accession>A0A178MYL7</accession>
<dbReference type="AlphaFoldDB" id="A0A178MYL7"/>
<name>A0A178MYL7_9PROT</name>
<gene>
    <name evidence="1" type="ORF">A6A05_19445</name>
</gene>
<keyword evidence="2" id="KW-1185">Reference proteome</keyword>
<evidence type="ECO:0000313" key="1">
    <source>
        <dbReference type="EMBL" id="OAN59470.1"/>
    </source>
</evidence>
<comment type="caution">
    <text evidence="1">The sequence shown here is derived from an EMBL/GenBank/DDBJ whole genome shotgun (WGS) entry which is preliminary data.</text>
</comment>
<organism evidence="1 2">
    <name type="scientific">Magnetospirillum moscoviense</name>
    <dbReference type="NCBI Taxonomy" id="1437059"/>
    <lineage>
        <taxon>Bacteria</taxon>
        <taxon>Pseudomonadati</taxon>
        <taxon>Pseudomonadota</taxon>
        <taxon>Alphaproteobacteria</taxon>
        <taxon>Rhodospirillales</taxon>
        <taxon>Rhodospirillaceae</taxon>
        <taxon>Magnetospirillum</taxon>
    </lineage>
</organism>
<dbReference type="Proteomes" id="UP000078543">
    <property type="component" value="Unassembled WGS sequence"/>
</dbReference>
<sequence length="72" mass="7829">MAAAKDGEGGQIFLVGAAHQRRGLTRKRDRFVESYLLDPTVKPGNPLAGLLQIAKAQFRNDQAALSYSLSRS</sequence>
<reference evidence="1 2" key="1">
    <citation type="submission" date="2016-04" db="EMBL/GenBank/DDBJ databases">
        <title>Draft genome sequence of freshwater magnetotactic bacteria Magnetospirillum marisnigri SP-1 and Magnetospirillum moscoviense BB-1.</title>
        <authorList>
            <person name="Koziaeva V."/>
            <person name="Dziuba M.V."/>
            <person name="Ivanov T.M."/>
            <person name="Kuznetsov B."/>
            <person name="Grouzdev D.S."/>
        </authorList>
    </citation>
    <scope>NUCLEOTIDE SEQUENCE [LARGE SCALE GENOMIC DNA]</scope>
    <source>
        <strain evidence="1 2">BB-1</strain>
    </source>
</reference>
<proteinExistence type="predicted"/>
<dbReference type="EMBL" id="LWQU01000068">
    <property type="protein sequence ID" value="OAN59470.1"/>
    <property type="molecule type" value="Genomic_DNA"/>
</dbReference>
<protein>
    <submittedName>
        <fullName evidence="1">Uncharacterized protein</fullName>
    </submittedName>
</protein>
<evidence type="ECO:0000313" key="2">
    <source>
        <dbReference type="Proteomes" id="UP000078543"/>
    </source>
</evidence>